<feature type="binding site" description="in other chain" evidence="9">
    <location>
        <position position="193"/>
    </location>
    <ligand>
        <name>substrate</name>
        <note>ligand shared between dimeric partners</note>
    </ligand>
</feature>
<feature type="binding site" description="in other chain" evidence="9">
    <location>
        <position position="104"/>
    </location>
    <ligand>
        <name>substrate</name>
        <note>ligand shared between dimeric partners</note>
    </ligand>
</feature>
<evidence type="ECO:0000256" key="5">
    <source>
        <dbReference type="ARBA" id="ARBA00023064"/>
    </source>
</evidence>
<dbReference type="AlphaFoldDB" id="C8PAY8"/>
<feature type="binding site" evidence="9">
    <location>
        <position position="448"/>
    </location>
    <ligand>
        <name>substrate</name>
        <note>ligand shared between dimeric partners</note>
    </ligand>
</feature>
<dbReference type="FunFam" id="3.40.50.720:FF:000007">
    <property type="entry name" value="6-phosphogluconate dehydrogenase, decarboxylating"/>
    <property type="match status" value="1"/>
</dbReference>
<feature type="active site" description="Proton acceptor" evidence="8">
    <location>
        <position position="185"/>
    </location>
</feature>
<dbReference type="PIRSF" id="PIRSF000109">
    <property type="entry name" value="6PGD"/>
    <property type="match status" value="1"/>
</dbReference>
<keyword evidence="4 7" id="KW-0560">Oxidoreductase</keyword>
<dbReference type="InterPro" id="IPR006114">
    <property type="entry name" value="6PGDH_C"/>
</dbReference>
<dbReference type="SUPFAM" id="SSF51735">
    <property type="entry name" value="NAD(P)-binding Rossmann-fold domains"/>
    <property type="match status" value="1"/>
</dbReference>
<feature type="binding site" description="in other chain" evidence="9">
    <location>
        <position position="290"/>
    </location>
    <ligand>
        <name>substrate</name>
        <note>ligand shared between dimeric partners</note>
    </ligand>
</feature>
<evidence type="ECO:0000256" key="4">
    <source>
        <dbReference type="ARBA" id="ARBA00023002"/>
    </source>
</evidence>
<dbReference type="PANTHER" id="PTHR11811">
    <property type="entry name" value="6-PHOSPHOGLUCONATE DEHYDROGENASE"/>
    <property type="match status" value="1"/>
</dbReference>
<dbReference type="InterPro" id="IPR006183">
    <property type="entry name" value="Pgluconate_DH"/>
</dbReference>
<evidence type="ECO:0000256" key="10">
    <source>
        <dbReference type="RuleBase" id="RU000485"/>
    </source>
</evidence>
<dbReference type="GO" id="GO:0004616">
    <property type="term" value="F:phosphogluconate dehydrogenase (decarboxylating) activity"/>
    <property type="evidence" value="ECO:0007669"/>
    <property type="project" value="UniProtKB-EC"/>
</dbReference>
<dbReference type="NCBIfam" id="NF006765">
    <property type="entry name" value="PRK09287.1"/>
    <property type="match status" value="1"/>
</dbReference>
<feature type="binding site" description="in other chain" evidence="9">
    <location>
        <begin position="130"/>
        <end position="132"/>
    </location>
    <ligand>
        <name>substrate</name>
        <note>ligand shared between dimeric partners</note>
    </ligand>
</feature>
<dbReference type="InterPro" id="IPR006115">
    <property type="entry name" value="6PGDH_NADP-bd"/>
</dbReference>
<gene>
    <name evidence="12" type="primary">gnd</name>
    <name evidence="12" type="ORF">HMPREF0520_0258</name>
</gene>
<dbReference type="InterPro" id="IPR008927">
    <property type="entry name" value="6-PGluconate_DH-like_C_sf"/>
</dbReference>
<feature type="binding site" evidence="9">
    <location>
        <position position="442"/>
    </location>
    <ligand>
        <name>substrate</name>
        <note>ligand shared between dimeric partners</note>
    </ligand>
</feature>
<dbReference type="Gene3D" id="1.10.1040.10">
    <property type="entry name" value="N-(1-d-carboxylethyl)-l-norvaline Dehydrogenase, domain 2"/>
    <property type="match status" value="1"/>
</dbReference>
<comment type="subunit">
    <text evidence="2 7">Homodimer.</text>
</comment>
<dbReference type="InterPro" id="IPR013328">
    <property type="entry name" value="6PGD_dom2"/>
</dbReference>
<dbReference type="InterPro" id="IPR036291">
    <property type="entry name" value="NAD(P)-bd_dom_sf"/>
</dbReference>
<comment type="catalytic activity">
    <reaction evidence="7 10">
        <text>6-phospho-D-gluconate + NADP(+) = D-ribulose 5-phosphate + CO2 + NADPH</text>
        <dbReference type="Rhea" id="RHEA:10116"/>
        <dbReference type="ChEBI" id="CHEBI:16526"/>
        <dbReference type="ChEBI" id="CHEBI:57783"/>
        <dbReference type="ChEBI" id="CHEBI:58121"/>
        <dbReference type="ChEBI" id="CHEBI:58349"/>
        <dbReference type="ChEBI" id="CHEBI:58759"/>
        <dbReference type="EC" id="1.1.1.44"/>
    </reaction>
</comment>
<dbReference type="Pfam" id="PF03446">
    <property type="entry name" value="NAD_binding_2"/>
    <property type="match status" value="1"/>
</dbReference>
<protein>
    <recommendedName>
        <fullName evidence="7 10">6-phosphogluconate dehydrogenase, decarboxylating</fullName>
        <ecNumber evidence="7 10">1.1.1.44</ecNumber>
    </recommendedName>
</protein>
<comment type="similarity">
    <text evidence="1 7 10">Belongs to the 6-phosphogluconate dehydrogenase family.</text>
</comment>
<dbReference type="Pfam" id="PF00393">
    <property type="entry name" value="6PGD"/>
    <property type="match status" value="1"/>
</dbReference>
<evidence type="ECO:0000256" key="8">
    <source>
        <dbReference type="PIRSR" id="PIRSR000109-1"/>
    </source>
</evidence>
<dbReference type="Gene3D" id="1.20.5.320">
    <property type="entry name" value="6-Phosphogluconate Dehydrogenase, domain 3"/>
    <property type="match status" value="1"/>
</dbReference>
<evidence type="ECO:0000256" key="6">
    <source>
        <dbReference type="ARBA" id="ARBA00023126"/>
    </source>
</evidence>
<comment type="caution">
    <text evidence="12">The sequence shown here is derived from an EMBL/GenBank/DDBJ whole genome shotgun (WGS) entry which is preliminary data.</text>
</comment>
<accession>C8PAY8</accession>
<dbReference type="FunFam" id="1.10.1040.10:FF:000032">
    <property type="entry name" value="6-phosphogluconate dehydrogenase, decarboxylating"/>
    <property type="match status" value="1"/>
</dbReference>
<keyword evidence="13" id="KW-1185">Reference proteome</keyword>
<dbReference type="HOGENOM" id="CLU_024540_4_2_9"/>
<feature type="active site" description="Proton donor" evidence="8">
    <location>
        <position position="192"/>
    </location>
</feature>
<comment type="function">
    <text evidence="7">Catalyzes the oxidative decarboxylation of 6-phosphogluconate to ribulose 5-phosphate and CO(2), with concomitant reduction of NADP to NADPH.</text>
</comment>
<dbReference type="GO" id="GO:0006098">
    <property type="term" value="P:pentose-phosphate shunt"/>
    <property type="evidence" value="ECO:0007669"/>
    <property type="project" value="UniProtKB-UniPathway"/>
</dbReference>
<evidence type="ECO:0000313" key="13">
    <source>
        <dbReference type="Proteomes" id="UP000004115"/>
    </source>
</evidence>
<dbReference type="SMART" id="SM01350">
    <property type="entry name" value="6PGD"/>
    <property type="match status" value="1"/>
</dbReference>
<feature type="binding site" description="in other chain" evidence="9">
    <location>
        <position position="263"/>
    </location>
    <ligand>
        <name>substrate</name>
        <note>ligand shared between dimeric partners</note>
    </ligand>
</feature>
<reference evidence="12 13" key="1">
    <citation type="submission" date="2009-09" db="EMBL/GenBank/DDBJ databases">
        <authorList>
            <person name="Qin X."/>
            <person name="Bachman B."/>
            <person name="Battles P."/>
            <person name="Bell A."/>
            <person name="Bess C."/>
            <person name="Bickham C."/>
            <person name="Chaboub L."/>
            <person name="Chen D."/>
            <person name="Coyle M."/>
            <person name="Deiros D.R."/>
            <person name="Dinh H."/>
            <person name="Forbes L."/>
            <person name="Fowler G."/>
            <person name="Francisco L."/>
            <person name="Fu Q."/>
            <person name="Gubbala S."/>
            <person name="Hale W."/>
            <person name="Han Y."/>
            <person name="Hemphill L."/>
            <person name="Highlander S.K."/>
            <person name="Hirani K."/>
            <person name="Hogues M."/>
            <person name="Jackson L."/>
            <person name="Jakkamsetti A."/>
            <person name="Javaid M."/>
            <person name="Jiang H."/>
            <person name="Korchina V."/>
            <person name="Kovar C."/>
            <person name="Lara F."/>
            <person name="Lee S."/>
            <person name="Mata R."/>
            <person name="Mathew T."/>
            <person name="Moen C."/>
            <person name="Morales K."/>
            <person name="Munidasa M."/>
            <person name="Nazareth L."/>
            <person name="Ngo R."/>
            <person name="Nguyen L."/>
            <person name="Okwuonu G."/>
            <person name="Ongeri F."/>
            <person name="Patil S."/>
            <person name="Petrosino J."/>
            <person name="Pham C."/>
            <person name="Pham P."/>
            <person name="Pu L.-L."/>
            <person name="Puazo M."/>
            <person name="Raj R."/>
            <person name="Reid J."/>
            <person name="Rouhana J."/>
            <person name="Saada N."/>
            <person name="Shang Y."/>
            <person name="Simmons D."/>
            <person name="Thornton R."/>
            <person name="Warren J."/>
            <person name="Weissenberger G."/>
            <person name="Zhang J."/>
            <person name="Zhang L."/>
            <person name="Zhou C."/>
            <person name="Zhu D."/>
            <person name="Muzny D."/>
            <person name="Worley K."/>
            <person name="Gibbs R."/>
        </authorList>
    </citation>
    <scope>NUCLEOTIDE SEQUENCE [LARGE SCALE GENOMIC DNA]</scope>
    <source>
        <strain evidence="12 13">DSM 13335</strain>
    </source>
</reference>
<dbReference type="EMBL" id="ACLN01000004">
    <property type="protein sequence ID" value="EEW51937.1"/>
    <property type="molecule type" value="Genomic_DNA"/>
</dbReference>
<keyword evidence="3 7" id="KW-0521">NADP</keyword>
<name>C8PAY8_9LACO</name>
<sequence>MEVTMMQQFGVIGLSVMGKNLALNIRNHGFSVAGFSIDKPEVDALAKYEDDKLKPTYSWEEFINSLEKPRKMLIMIRAGKPVDMTLEKLTELLEPGDIVIDGGNSNFNDTNRRFKKLEEKGIHFIGMGVSGGEEGALNGPALMPGGDKEAYDKVSPILESIAAKTEEGVPCVAYIGPEASGHYVKMVHNGMEYGIMQIICEVYDVLRTVGNCTNEQMSEFFEKWDEGQLHSYLTEITSKVLKQRDDLADGYIVDKILNVASYKGTGNWMLEDAIKLGCPITVIAEAVLARFASKATLRDGCMPEFKGKVDLNQLITKLANAYYLASAVSYAQGFQQLSMAAKEYGWNLHYPAIAQTWEAGCIIRSSMLKDIENAFNQDADLPNLFKDKYFNDIANKYTTDLEEIVKLAVEAGIPIPTLGAAYSYLKTIFNPKLPQNLLQGQRDYFGAHTYYRNDRDGVYHMEWYTEK</sequence>
<proteinExistence type="inferred from homology"/>
<organism evidence="12 13">
    <name type="scientific">Lactobacillus iners DSM 13335</name>
    <dbReference type="NCBI Taxonomy" id="525328"/>
    <lineage>
        <taxon>Bacteria</taxon>
        <taxon>Bacillati</taxon>
        <taxon>Bacillota</taxon>
        <taxon>Bacilli</taxon>
        <taxon>Lactobacillales</taxon>
        <taxon>Lactobacillaceae</taxon>
        <taxon>Lactobacillus</taxon>
    </lineage>
</organism>
<dbReference type="EC" id="1.1.1.44" evidence="7 10"/>
<dbReference type="GO" id="GO:0050661">
    <property type="term" value="F:NADP binding"/>
    <property type="evidence" value="ECO:0007669"/>
    <property type="project" value="InterPro"/>
</dbReference>
<evidence type="ECO:0000256" key="3">
    <source>
        <dbReference type="ARBA" id="ARBA00022857"/>
    </source>
</evidence>
<feature type="domain" description="6-phosphogluconate dehydrogenase C-terminal" evidence="11">
    <location>
        <begin position="181"/>
        <end position="464"/>
    </location>
</feature>
<dbReference type="GO" id="GO:0019521">
    <property type="term" value="P:D-gluconate metabolic process"/>
    <property type="evidence" value="ECO:0007669"/>
    <property type="project" value="UniProtKB-KW"/>
</dbReference>
<keyword evidence="5 10" id="KW-0311">Gluconate utilization</keyword>
<keyword evidence="6 7" id="KW-0570">Pentose shunt</keyword>
<dbReference type="PATRIC" id="fig|525328.13.peg.1038"/>
<feature type="binding site" description="in other chain" evidence="9">
    <location>
        <begin position="188"/>
        <end position="189"/>
    </location>
    <ligand>
        <name>substrate</name>
        <note>ligand shared between dimeric partners</note>
    </ligand>
</feature>
<dbReference type="SUPFAM" id="SSF48179">
    <property type="entry name" value="6-phosphogluconate dehydrogenase C-terminal domain-like"/>
    <property type="match status" value="1"/>
</dbReference>
<evidence type="ECO:0000256" key="2">
    <source>
        <dbReference type="ARBA" id="ARBA00011738"/>
    </source>
</evidence>
<dbReference type="InterPro" id="IPR006113">
    <property type="entry name" value="6PGDH_Gnd/GntZ"/>
</dbReference>
<evidence type="ECO:0000256" key="1">
    <source>
        <dbReference type="ARBA" id="ARBA00008419"/>
    </source>
</evidence>
<dbReference type="Proteomes" id="UP000004115">
    <property type="component" value="Unassembled WGS sequence"/>
</dbReference>
<evidence type="ECO:0000259" key="11">
    <source>
        <dbReference type="SMART" id="SM01350"/>
    </source>
</evidence>
<dbReference type="PRINTS" id="PR00076">
    <property type="entry name" value="6PGDHDRGNASE"/>
</dbReference>
<dbReference type="NCBIfam" id="TIGR00873">
    <property type="entry name" value="gnd"/>
    <property type="match status" value="1"/>
</dbReference>
<evidence type="ECO:0000256" key="7">
    <source>
        <dbReference type="PIRNR" id="PIRNR000109"/>
    </source>
</evidence>
<evidence type="ECO:0000313" key="12">
    <source>
        <dbReference type="EMBL" id="EEW51937.1"/>
    </source>
</evidence>
<dbReference type="UniPathway" id="UPA00115">
    <property type="reaction ID" value="UER00410"/>
</dbReference>
<comment type="pathway">
    <text evidence="7 10">Carbohydrate degradation; pentose phosphate pathway; D-ribulose 5-phosphate from D-glucose 6-phosphate (oxidative stage): step 3/3.</text>
</comment>
<evidence type="ECO:0000256" key="9">
    <source>
        <dbReference type="PIRSR" id="PIRSR000109-2"/>
    </source>
</evidence>
<dbReference type="Gene3D" id="3.40.50.720">
    <property type="entry name" value="NAD(P)-binding Rossmann-like Domain"/>
    <property type="match status" value="1"/>
</dbReference>